<comment type="caution">
    <text evidence="2">The sequence shown here is derived from an EMBL/GenBank/DDBJ whole genome shotgun (WGS) entry which is preliminary data.</text>
</comment>
<sequence>MSRLDDAVDGHLVPRPDPDQVADRQPVQRHLLLGAVRGEAPGGGRREVEQGPDRPRGLLAGAQFQHLAERDQDGDDGGGLEVDLHQPLGGTEGGRERAGNQQSDQAVGVRRPDAERDQGEHVELAGDQGAGAPGEERRAGPHHHRGRQDELDPLRHSQRDHAVQGRDERHQHRQQQHRQGQGGTDPEPAAHVDQLGVGPRRGRHHHRFECHAAPGAAARPGPADLRVHRAGVLDVRPGTARMAGVLRSGVVPVPGVVPVAGVVPAGVGTGGGRVREVGHVRRGIGLEAAQTPVGAEVVRTAIMDGAVGRGGVDRHPADRIDDADRRARVGLSGHGVPLDGFIIPLGGI</sequence>
<feature type="compositionally biased region" description="Basic and acidic residues" evidence="1">
    <location>
        <begin position="110"/>
        <end position="124"/>
    </location>
</feature>
<feature type="compositionally biased region" description="Basic and acidic residues" evidence="1">
    <location>
        <begin position="44"/>
        <end position="56"/>
    </location>
</feature>
<gene>
    <name evidence="2" type="ORF">SDC9_118035</name>
</gene>
<proteinExistence type="predicted"/>
<dbReference type="AlphaFoldDB" id="A0A645C0D6"/>
<feature type="compositionally biased region" description="Basic and acidic residues" evidence="1">
    <location>
        <begin position="1"/>
        <end position="22"/>
    </location>
</feature>
<evidence type="ECO:0000256" key="1">
    <source>
        <dbReference type="SAM" id="MobiDB-lite"/>
    </source>
</evidence>
<reference evidence="2" key="1">
    <citation type="submission" date="2019-08" db="EMBL/GenBank/DDBJ databases">
        <authorList>
            <person name="Kucharzyk K."/>
            <person name="Murdoch R.W."/>
            <person name="Higgins S."/>
            <person name="Loffler F."/>
        </authorList>
    </citation>
    <scope>NUCLEOTIDE SEQUENCE</scope>
</reference>
<name>A0A645C0D6_9ZZZZ</name>
<organism evidence="2">
    <name type="scientific">bioreactor metagenome</name>
    <dbReference type="NCBI Taxonomy" id="1076179"/>
    <lineage>
        <taxon>unclassified sequences</taxon>
        <taxon>metagenomes</taxon>
        <taxon>ecological metagenomes</taxon>
    </lineage>
</organism>
<evidence type="ECO:0000313" key="2">
    <source>
        <dbReference type="EMBL" id="MPM71072.1"/>
    </source>
</evidence>
<dbReference type="EMBL" id="VSSQ01023883">
    <property type="protein sequence ID" value="MPM71072.1"/>
    <property type="molecule type" value="Genomic_DNA"/>
</dbReference>
<accession>A0A645C0D6</accession>
<feature type="compositionally biased region" description="Basic and acidic residues" evidence="1">
    <location>
        <begin position="147"/>
        <end position="170"/>
    </location>
</feature>
<protein>
    <submittedName>
        <fullName evidence="2">Uncharacterized protein</fullName>
    </submittedName>
</protein>
<feature type="region of interest" description="Disordered" evidence="1">
    <location>
        <begin position="1"/>
        <end position="193"/>
    </location>
</feature>